<accession>A0A918ECS8</accession>
<evidence type="ECO:0000313" key="3">
    <source>
        <dbReference type="EMBL" id="GGP52361.1"/>
    </source>
</evidence>
<dbReference type="AlphaFoldDB" id="A0A918ECS8"/>
<feature type="signal peptide" evidence="1">
    <location>
        <begin position="1"/>
        <end position="23"/>
    </location>
</feature>
<name>A0A918ECS8_9PSEU</name>
<dbReference type="RefSeq" id="WP_189223454.1">
    <property type="nucleotide sequence ID" value="NZ_BMRG01000004.1"/>
</dbReference>
<evidence type="ECO:0000256" key="1">
    <source>
        <dbReference type="SAM" id="SignalP"/>
    </source>
</evidence>
<proteinExistence type="predicted"/>
<keyword evidence="4" id="KW-1185">Reference proteome</keyword>
<comment type="caution">
    <text evidence="3">The sequence shown here is derived from an EMBL/GenBank/DDBJ whole genome shotgun (WGS) entry which is preliminary data.</text>
</comment>
<sequence>MSNFLAVATATRALQTFLARAVAAVEVGATVATTKPPADPTSDALVTVFLYQVVPNAALRNRDTVTRAGDGTVLKRPQAAIDLHYLISFYGDESDFVPQRLLGAVVAALHEQPVLTRSDIQDAVSRPPLLGSDLAASPQLVRFTPTQMDLDDLSKLWSTMLQTPYALSVPYQATAVLLDGQSLPTSGKPVLRRQVAVTSFTRPVIDEVLSLAPDAPEGTPPDDGPITAERHLVLRGANLGRPGLSALVGGVGAEVVRARENAVVLAQPDDLPAGVHPVQLRYDVAIGDAARPWLESNAAPYVRRPRVLQAAPEGDGALRVELDIPVRPEQRVTLLLDERAPQGKARGHQFTAPFPLPPGATQVVPIRDVGAGTYLVRVQVDGAESPLTHADGTFAGPTVDISG</sequence>
<protein>
    <recommendedName>
        <fullName evidence="2">Pvc16 N-terminal domain-containing protein</fullName>
    </recommendedName>
</protein>
<feature type="domain" description="Pvc16 N-terminal" evidence="2">
    <location>
        <begin position="11"/>
        <end position="191"/>
    </location>
</feature>
<feature type="chain" id="PRO_5038080481" description="Pvc16 N-terminal domain-containing protein" evidence="1">
    <location>
        <begin position="24"/>
        <end position="403"/>
    </location>
</feature>
<keyword evidence="1" id="KW-0732">Signal</keyword>
<dbReference type="Proteomes" id="UP000639606">
    <property type="component" value="Unassembled WGS sequence"/>
</dbReference>
<dbReference type="InterPro" id="IPR025351">
    <property type="entry name" value="Pvc16_N"/>
</dbReference>
<dbReference type="Pfam" id="PF14065">
    <property type="entry name" value="Pvc16_N"/>
    <property type="match status" value="1"/>
</dbReference>
<evidence type="ECO:0000313" key="4">
    <source>
        <dbReference type="Proteomes" id="UP000639606"/>
    </source>
</evidence>
<evidence type="ECO:0000259" key="2">
    <source>
        <dbReference type="Pfam" id="PF14065"/>
    </source>
</evidence>
<reference evidence="3" key="2">
    <citation type="submission" date="2020-09" db="EMBL/GenBank/DDBJ databases">
        <authorList>
            <person name="Sun Q."/>
            <person name="Ohkuma M."/>
        </authorList>
    </citation>
    <scope>NUCLEOTIDE SEQUENCE</scope>
    <source>
        <strain evidence="3">JCM 3313</strain>
    </source>
</reference>
<reference evidence="3" key="1">
    <citation type="journal article" date="2014" name="Int. J. Syst. Evol. Microbiol.">
        <title>Complete genome sequence of Corynebacterium casei LMG S-19264T (=DSM 44701T), isolated from a smear-ripened cheese.</title>
        <authorList>
            <consortium name="US DOE Joint Genome Institute (JGI-PGF)"/>
            <person name="Walter F."/>
            <person name="Albersmeier A."/>
            <person name="Kalinowski J."/>
            <person name="Ruckert C."/>
        </authorList>
    </citation>
    <scope>NUCLEOTIDE SEQUENCE</scope>
    <source>
        <strain evidence="3">JCM 3313</strain>
    </source>
</reference>
<gene>
    <name evidence="3" type="ORF">GCM10010185_25560</name>
</gene>
<dbReference type="EMBL" id="BMRG01000004">
    <property type="protein sequence ID" value="GGP52361.1"/>
    <property type="molecule type" value="Genomic_DNA"/>
</dbReference>
<organism evidence="3 4">
    <name type="scientific">Saccharothrix coeruleofusca</name>
    <dbReference type="NCBI Taxonomy" id="33919"/>
    <lineage>
        <taxon>Bacteria</taxon>
        <taxon>Bacillati</taxon>
        <taxon>Actinomycetota</taxon>
        <taxon>Actinomycetes</taxon>
        <taxon>Pseudonocardiales</taxon>
        <taxon>Pseudonocardiaceae</taxon>
        <taxon>Saccharothrix</taxon>
    </lineage>
</organism>